<keyword evidence="1" id="KW-0472">Membrane</keyword>
<proteinExistence type="predicted"/>
<gene>
    <name evidence="2" type="ORF">PCOR1329_LOCUS66633</name>
</gene>
<keyword evidence="1" id="KW-1133">Transmembrane helix</keyword>
<keyword evidence="1" id="KW-0812">Transmembrane</keyword>
<evidence type="ECO:0000313" key="2">
    <source>
        <dbReference type="EMBL" id="CAK0884847.1"/>
    </source>
</evidence>
<accession>A0ABN9WEN9</accession>
<protein>
    <submittedName>
        <fullName evidence="2">Uncharacterized protein</fullName>
    </submittedName>
</protein>
<name>A0ABN9WEN9_9DINO</name>
<organism evidence="2 3">
    <name type="scientific">Prorocentrum cordatum</name>
    <dbReference type="NCBI Taxonomy" id="2364126"/>
    <lineage>
        <taxon>Eukaryota</taxon>
        <taxon>Sar</taxon>
        <taxon>Alveolata</taxon>
        <taxon>Dinophyceae</taxon>
        <taxon>Prorocentrales</taxon>
        <taxon>Prorocentraceae</taxon>
        <taxon>Prorocentrum</taxon>
    </lineage>
</organism>
<keyword evidence="3" id="KW-1185">Reference proteome</keyword>
<dbReference type="Proteomes" id="UP001189429">
    <property type="component" value="Unassembled WGS sequence"/>
</dbReference>
<comment type="caution">
    <text evidence="2">The sequence shown here is derived from an EMBL/GenBank/DDBJ whole genome shotgun (WGS) entry which is preliminary data.</text>
</comment>
<sequence length="120" mass="13044">MNFLDGMLPGAAEFSASALLGDMDAQGRSSPALDVPWRLIFSLFIIHPVSPPLFLLLLLLLRLLLLPSAGSQCAGDGRSWGPERLRGLVILRLPSRPFLIFRPAGTDRRPQLVAVACIRA</sequence>
<feature type="transmembrane region" description="Helical" evidence="1">
    <location>
        <begin position="39"/>
        <end position="61"/>
    </location>
</feature>
<evidence type="ECO:0000256" key="1">
    <source>
        <dbReference type="SAM" id="Phobius"/>
    </source>
</evidence>
<dbReference type="EMBL" id="CAUYUJ010018595">
    <property type="protein sequence ID" value="CAK0884847.1"/>
    <property type="molecule type" value="Genomic_DNA"/>
</dbReference>
<evidence type="ECO:0000313" key="3">
    <source>
        <dbReference type="Proteomes" id="UP001189429"/>
    </source>
</evidence>
<reference evidence="2" key="1">
    <citation type="submission" date="2023-10" db="EMBL/GenBank/DDBJ databases">
        <authorList>
            <person name="Chen Y."/>
            <person name="Shah S."/>
            <person name="Dougan E. K."/>
            <person name="Thang M."/>
            <person name="Chan C."/>
        </authorList>
    </citation>
    <scope>NUCLEOTIDE SEQUENCE [LARGE SCALE GENOMIC DNA]</scope>
</reference>